<dbReference type="Proteomes" id="UP000008372">
    <property type="component" value="Unassembled WGS sequence"/>
</dbReference>
<keyword evidence="2" id="KW-1185">Reference proteome</keyword>
<sequence>MTVDIFTDNDVILKLARYELLSECVDLFTQHNYVFRYLDALPFVAGVNAPSRAKKMGLVPAQVQSIEYFISQSSLVTISDEQALNVIAQLRTPHLDGGELILTFGAQENKPSNLFTGDKRALEAVNRMQCAGVLALGGCHVLVLEEAIRLLMICGNKEQVIARIQAHPLVDKAIDICFRNTGSVDNALNSYIKSIRSQCSSLSFGLTQNVC</sequence>
<evidence type="ECO:0008006" key="3">
    <source>
        <dbReference type="Google" id="ProtNLM"/>
    </source>
</evidence>
<organism evidence="1 2">
    <name type="scientific">Paraglaciecola agarilytica NO2</name>
    <dbReference type="NCBI Taxonomy" id="1125747"/>
    <lineage>
        <taxon>Bacteria</taxon>
        <taxon>Pseudomonadati</taxon>
        <taxon>Pseudomonadota</taxon>
        <taxon>Gammaproteobacteria</taxon>
        <taxon>Alteromonadales</taxon>
        <taxon>Alteromonadaceae</taxon>
        <taxon>Paraglaciecola</taxon>
    </lineage>
</organism>
<evidence type="ECO:0000313" key="2">
    <source>
        <dbReference type="Proteomes" id="UP000008372"/>
    </source>
</evidence>
<evidence type="ECO:0000313" key="1">
    <source>
        <dbReference type="EMBL" id="GAC03067.1"/>
    </source>
</evidence>
<proteinExistence type="predicted"/>
<reference evidence="1 2" key="1">
    <citation type="journal article" date="2014" name="Environ. Microbiol.">
        <title>Comparative genomics of the marine bacterial genus Glaciecola reveals the high degree of genomic diversity and genomic characteristic for cold adaptation.</title>
        <authorList>
            <person name="Qin Q.L."/>
            <person name="Xie B.B."/>
            <person name="Yu Y."/>
            <person name="Shu Y.L."/>
            <person name="Rong J.C."/>
            <person name="Zhang Y.J."/>
            <person name="Zhao D.L."/>
            <person name="Chen X.L."/>
            <person name="Zhang X.Y."/>
            <person name="Chen B."/>
            <person name="Zhou B.C."/>
            <person name="Zhang Y.Z."/>
        </authorList>
    </citation>
    <scope>NUCLEOTIDE SEQUENCE [LARGE SCALE GENOMIC DNA]</scope>
    <source>
        <strain evidence="1 2">NO2</strain>
    </source>
</reference>
<protein>
    <recommendedName>
        <fullName evidence="3">PIN domain-containing protein</fullName>
    </recommendedName>
</protein>
<name>A0ABQ0I182_9ALTE</name>
<comment type="caution">
    <text evidence="1">The sequence shown here is derived from an EMBL/GenBank/DDBJ whole genome shotgun (WGS) entry which is preliminary data.</text>
</comment>
<gene>
    <name evidence="1" type="ORF">GAGA_0202</name>
</gene>
<dbReference type="EMBL" id="BAEK01000005">
    <property type="protein sequence ID" value="GAC03067.1"/>
    <property type="molecule type" value="Genomic_DNA"/>
</dbReference>
<accession>A0ABQ0I182</accession>
<dbReference type="RefSeq" id="WP_008301909.1">
    <property type="nucleotide sequence ID" value="NZ_BAEK01000005.1"/>
</dbReference>